<dbReference type="EMBL" id="VIJZ01000002">
    <property type="protein sequence ID" value="TQS00361.1"/>
    <property type="molecule type" value="Genomic_DNA"/>
</dbReference>
<dbReference type="Proteomes" id="UP000319219">
    <property type="component" value="Unassembled WGS sequence"/>
</dbReference>
<name>A0ABY3B888_9BACL</name>
<dbReference type="RefSeq" id="WP_142612126.1">
    <property type="nucleotide sequence ID" value="NZ_VIJZ01000002.1"/>
</dbReference>
<sequence>MNYRVTDTHVYVLDSHDTIHDVLCFPRSNQDYKDLVELVYDSQTHEITNIDDFKVFDHSRVTAPSKGGFFYTQEFLIPILKLVNENKL</sequence>
<reference evidence="1 2" key="1">
    <citation type="submission" date="2019-07" db="EMBL/GenBank/DDBJ databases">
        <title>Paenibacillus ottowii sp. nov. isolated from a fermentation system processing bovine manure.</title>
        <authorList>
            <person name="Velazquez L.F."/>
            <person name="Rajbanshi S."/>
            <person name="Guan S."/>
            <person name="Hinchee M."/>
            <person name="Welsh A."/>
        </authorList>
    </citation>
    <scope>NUCLEOTIDE SEQUENCE [LARGE SCALE GENOMIC DNA]</scope>
    <source>
        <strain evidence="1 2">MS2379</strain>
    </source>
</reference>
<gene>
    <name evidence="1" type="ORF">FKV70_06170</name>
</gene>
<evidence type="ECO:0000313" key="2">
    <source>
        <dbReference type="Proteomes" id="UP000319219"/>
    </source>
</evidence>
<proteinExistence type="predicted"/>
<comment type="caution">
    <text evidence="1">The sequence shown here is derived from an EMBL/GenBank/DDBJ whole genome shotgun (WGS) entry which is preliminary data.</text>
</comment>
<keyword evidence="2" id="KW-1185">Reference proteome</keyword>
<organism evidence="1 2">
    <name type="scientific">Paenibacillus ottowii</name>
    <dbReference type="NCBI Taxonomy" id="2315729"/>
    <lineage>
        <taxon>Bacteria</taxon>
        <taxon>Bacillati</taxon>
        <taxon>Bacillota</taxon>
        <taxon>Bacilli</taxon>
        <taxon>Bacillales</taxon>
        <taxon>Paenibacillaceae</taxon>
        <taxon>Paenibacillus</taxon>
    </lineage>
</organism>
<evidence type="ECO:0000313" key="1">
    <source>
        <dbReference type="EMBL" id="TQS00361.1"/>
    </source>
</evidence>
<accession>A0ABY3B888</accession>
<protein>
    <submittedName>
        <fullName evidence="1">Uncharacterized protein</fullName>
    </submittedName>
</protein>